<keyword evidence="3" id="KW-1185">Reference proteome</keyword>
<sequence>MGPQAGSHRRKALADLIPAQGATTALLPSVQPATSELRKRRPFLQRCSDARRIRCQARAIASNTVERGFCLCCIFLTSNVHAEMKRNPTQLFLWLLVFLSDVVPFSNEKSLRERAIELMQDTRVIDGHNDFVLRLRMFYQNRLSKVNLRELNRTHTNLKKLQAGYVGAQFWSVYVLCSAQNKDAVRLTLEQIDVVKRMCNSYKELELVTTSQGILDSRKIACLIGVEGGHSIDSSLATLRMYYDLGVRYLTLTHSCNTPWSESSSKGMHSFYPNVAGLTAFGQEVVKEMNRLGMLIDLSHTSHSTAKAALRISKAPVIFSHSSAFAVCNHARNVPDDILQQLKRNKGIIMVTFNADVLACGRKVVNVSTLADHFDHIKKIAGPESIGIGSDYDGVEHSSIYLLRSDTFGFPEGLEDVSKYPSLIGELLRRGWNETELKGVLRENFLRVFREVEKVRDSGLMDVGEREIPQEEVQNSCRLDLNNYRLQTVASFGFPSVVQSFSLTLVIITYVILYYES</sequence>
<evidence type="ECO:0000256" key="1">
    <source>
        <dbReference type="RuleBase" id="RU341113"/>
    </source>
</evidence>
<keyword evidence="2" id="KW-0812">Transmembrane</keyword>
<keyword evidence="1" id="KW-0479">Metal-binding</keyword>
<dbReference type="Pfam" id="PF01244">
    <property type="entry name" value="Peptidase_M19"/>
    <property type="match status" value="1"/>
</dbReference>
<keyword evidence="1" id="KW-1015">Disulfide bond</keyword>
<dbReference type="RefSeq" id="XP_067158704.1">
    <property type="nucleotide sequence ID" value="XM_067302603.1"/>
</dbReference>
<dbReference type="Proteomes" id="UP001652627">
    <property type="component" value="Chromosome 10"/>
</dbReference>
<comment type="catalytic activity">
    <reaction evidence="1">
        <text>an L-aminoacyl-L-amino acid + H2O = 2 an L-alpha-amino acid</text>
        <dbReference type="Rhea" id="RHEA:48940"/>
        <dbReference type="ChEBI" id="CHEBI:15377"/>
        <dbReference type="ChEBI" id="CHEBI:59869"/>
        <dbReference type="ChEBI" id="CHEBI:77460"/>
        <dbReference type="EC" id="3.4.13.19"/>
    </reaction>
</comment>
<dbReference type="InterPro" id="IPR000180">
    <property type="entry name" value="Dipep_AS"/>
</dbReference>
<comment type="similarity">
    <text evidence="1">Belongs to the metallo-dependent hydrolases superfamily. Peptidase M19 family.</text>
</comment>
<dbReference type="PROSITE" id="PS00869">
    <property type="entry name" value="RENAL_DIPEPTIDASE_1"/>
    <property type="match status" value="1"/>
</dbReference>
<keyword evidence="2" id="KW-1133">Transmembrane helix</keyword>
<keyword evidence="1" id="KW-0224">Dipeptidase</keyword>
<dbReference type="PANTHER" id="PTHR10443:SF9">
    <property type="entry name" value="DIPEPTIDASE 2"/>
    <property type="match status" value="1"/>
</dbReference>
<name>A0ABM4F175_9AVES</name>
<dbReference type="Gene3D" id="3.20.20.140">
    <property type="entry name" value="Metal-dependent hydrolases"/>
    <property type="match status" value="1"/>
</dbReference>
<evidence type="ECO:0000313" key="4">
    <source>
        <dbReference type="RefSeq" id="XP_067158704.1"/>
    </source>
</evidence>
<gene>
    <name evidence="4" type="primary">LOC106483191</name>
</gene>
<keyword evidence="1" id="KW-0645">Protease</keyword>
<keyword evidence="1" id="KW-0378">Hydrolase</keyword>
<comment type="subcellular location">
    <subcellularLocation>
        <location evidence="1">Membrane</location>
        <topology evidence="1">Lipid-anchor</topology>
        <topology evidence="1">GPI-anchor</topology>
    </subcellularLocation>
</comment>
<dbReference type="GeneID" id="106483191"/>
<keyword evidence="1" id="KW-0325">Glycoprotein</keyword>
<organism evidence="3 4">
    <name type="scientific">Apteryx mantelli</name>
    <name type="common">North Island brown kiwi</name>
    <dbReference type="NCBI Taxonomy" id="2696672"/>
    <lineage>
        <taxon>Eukaryota</taxon>
        <taxon>Metazoa</taxon>
        <taxon>Chordata</taxon>
        <taxon>Craniata</taxon>
        <taxon>Vertebrata</taxon>
        <taxon>Euteleostomi</taxon>
        <taxon>Archelosauria</taxon>
        <taxon>Archosauria</taxon>
        <taxon>Dinosauria</taxon>
        <taxon>Saurischia</taxon>
        <taxon>Theropoda</taxon>
        <taxon>Coelurosauria</taxon>
        <taxon>Aves</taxon>
        <taxon>Palaeognathae</taxon>
        <taxon>Apterygiformes</taxon>
        <taxon>Apterygidae</taxon>
        <taxon>Apteryx</taxon>
    </lineage>
</organism>
<evidence type="ECO:0000313" key="3">
    <source>
        <dbReference type="Proteomes" id="UP001652627"/>
    </source>
</evidence>
<feature type="transmembrane region" description="Helical" evidence="2">
    <location>
        <begin position="492"/>
        <end position="515"/>
    </location>
</feature>
<comment type="subunit">
    <text evidence="1">Homodimer; disulfide-linked.</text>
</comment>
<proteinExistence type="inferred from homology"/>
<dbReference type="PANTHER" id="PTHR10443">
    <property type="entry name" value="MICROSOMAL DIPEPTIDASE"/>
    <property type="match status" value="1"/>
</dbReference>
<accession>A0ABM4F175</accession>
<dbReference type="InterPro" id="IPR008257">
    <property type="entry name" value="Pept_M19"/>
</dbReference>
<dbReference type="CDD" id="cd01301">
    <property type="entry name" value="rDP_like"/>
    <property type="match status" value="1"/>
</dbReference>
<reference evidence="4" key="1">
    <citation type="submission" date="2025-08" db="UniProtKB">
        <authorList>
            <consortium name="RefSeq"/>
        </authorList>
    </citation>
    <scope>IDENTIFICATION</scope>
    <source>
        <tissue evidence="4">Blood</tissue>
    </source>
</reference>
<dbReference type="EC" id="3.4.13.19" evidence="1"/>
<keyword evidence="1" id="KW-0482">Metalloprotease</keyword>
<protein>
    <recommendedName>
        <fullName evidence="1">Dipeptidase</fullName>
        <ecNumber evidence="1">3.4.13.19</ecNumber>
    </recommendedName>
</protein>
<comment type="cofactor">
    <cofactor evidence="1">
        <name>Zn(2+)</name>
        <dbReference type="ChEBI" id="CHEBI:29105"/>
    </cofactor>
</comment>
<dbReference type="PROSITE" id="PS51365">
    <property type="entry name" value="RENAL_DIPEPTIDASE_2"/>
    <property type="match status" value="1"/>
</dbReference>
<dbReference type="InterPro" id="IPR032466">
    <property type="entry name" value="Metal_Hydrolase"/>
</dbReference>
<keyword evidence="1" id="KW-0336">GPI-anchor</keyword>
<keyword evidence="1" id="KW-0862">Zinc</keyword>
<dbReference type="SUPFAM" id="SSF51556">
    <property type="entry name" value="Metallo-dependent hydrolases"/>
    <property type="match status" value="1"/>
</dbReference>
<evidence type="ECO:0000256" key="2">
    <source>
        <dbReference type="SAM" id="Phobius"/>
    </source>
</evidence>
<keyword evidence="2" id="KW-0472">Membrane</keyword>
<keyword evidence="1" id="KW-0449">Lipoprotein</keyword>